<evidence type="ECO:0000256" key="1">
    <source>
        <dbReference type="ARBA" id="ARBA00022598"/>
    </source>
</evidence>
<dbReference type="InterPro" id="IPR045851">
    <property type="entry name" value="AMP-bd_C_sf"/>
</dbReference>
<dbReference type="OrthoDB" id="5817163at2"/>
<protein>
    <submittedName>
        <fullName evidence="3">Amino acid adenylation domain-containing protein</fullName>
    </submittedName>
</protein>
<dbReference type="Pfam" id="PF00501">
    <property type="entry name" value="AMP-binding"/>
    <property type="match status" value="1"/>
</dbReference>
<dbReference type="EMBL" id="CP040428">
    <property type="protein sequence ID" value="QCT20305.1"/>
    <property type="molecule type" value="Genomic_DNA"/>
</dbReference>
<dbReference type="GO" id="GO:0005737">
    <property type="term" value="C:cytoplasm"/>
    <property type="evidence" value="ECO:0007669"/>
    <property type="project" value="TreeGrafter"/>
</dbReference>
<dbReference type="Gene3D" id="3.40.50.12780">
    <property type="entry name" value="N-terminal domain of ligase-like"/>
    <property type="match status" value="1"/>
</dbReference>
<reference evidence="3 4" key="1">
    <citation type="submission" date="2019-05" db="EMBL/GenBank/DDBJ databases">
        <title>Complete genome sequence of Izhakiella calystegiae KSNA2, an endophyte isolated from beach morning glory (Calystegia soldanella).</title>
        <authorList>
            <person name="Jiang L."/>
            <person name="Jeong J.C."/>
            <person name="Kim C.Y."/>
            <person name="Kim D.H."/>
            <person name="Kim S.W."/>
            <person name="Lee j."/>
        </authorList>
    </citation>
    <scope>NUCLEOTIDE SEQUENCE [LARGE SCALE GENOMIC DNA]</scope>
    <source>
        <strain evidence="3 4">KSNA2</strain>
    </source>
</reference>
<dbReference type="Gene3D" id="3.30.300.30">
    <property type="match status" value="1"/>
</dbReference>
<dbReference type="PANTHER" id="PTHR45527">
    <property type="entry name" value="NONRIBOSOMAL PEPTIDE SYNTHETASE"/>
    <property type="match status" value="1"/>
</dbReference>
<sequence length="494" mass="55212">MNDILPQHLASWVFAARNSQAVAVRCGERWLSYQQLADGAHNLAQALPPLQVERPVYALVMKKSIDAVQAIVAVLSIGGCYAPLDASYPVERLKAILGTLQPRAVLTDSHSDAIVRVIAGQMALPVINIDNPIRLAEPMNSAVSQPMAAILHTSGSTGLPKSVHIGAAQIYAFTDWVINEFNLSAADRVLNHAPLAFDLTFLDLFATFRAGATLILTTESEAGSGARLRQICHQQRATVWHSTPTSLRLLLMSDELARFPDMRAVMFAGEPMQGELLTRLIALFPDAEFYNIYGSSEANDTFCYRCPKTPIVGIVPLGYPLAYTDWLLLDDQQQPVDPVAGGELWVHCPTLMAGYGDARLTQEVFRQFDGKRYFRTRDRVRRDEQGIFHFLGRCDWIVKLNGFRVDLLDVEQIALRSGCVEECVAFVSQRDGERQLELVAYGSEAWNTLMLRQYMARYLPPYALPRRYHQSKTPLEKNSNGKLCRRSITQQFNP</sequence>
<proteinExistence type="predicted"/>
<dbReference type="AlphaFoldDB" id="A0A4P8YHV1"/>
<name>A0A4P8YHV1_9ENTR</name>
<gene>
    <name evidence="3" type="ORF">FEM41_11920</name>
</gene>
<evidence type="ECO:0000313" key="3">
    <source>
        <dbReference type="EMBL" id="QCT20305.1"/>
    </source>
</evidence>
<dbReference type="InterPro" id="IPR020845">
    <property type="entry name" value="AMP-binding_CS"/>
</dbReference>
<dbReference type="GO" id="GO:0043041">
    <property type="term" value="P:amino acid activation for nonribosomal peptide biosynthetic process"/>
    <property type="evidence" value="ECO:0007669"/>
    <property type="project" value="TreeGrafter"/>
</dbReference>
<dbReference type="InterPro" id="IPR042099">
    <property type="entry name" value="ANL_N_sf"/>
</dbReference>
<dbReference type="GO" id="GO:0016877">
    <property type="term" value="F:ligase activity, forming carbon-sulfur bonds"/>
    <property type="evidence" value="ECO:0007669"/>
    <property type="project" value="UniProtKB-ARBA"/>
</dbReference>
<dbReference type="PANTHER" id="PTHR45527:SF1">
    <property type="entry name" value="FATTY ACID SYNTHASE"/>
    <property type="match status" value="1"/>
</dbReference>
<dbReference type="PROSITE" id="PS00455">
    <property type="entry name" value="AMP_BINDING"/>
    <property type="match status" value="1"/>
</dbReference>
<evidence type="ECO:0000313" key="4">
    <source>
        <dbReference type="Proteomes" id="UP000302163"/>
    </source>
</evidence>
<dbReference type="RefSeq" id="WP_138096180.1">
    <property type="nucleotide sequence ID" value="NZ_CP040428.1"/>
</dbReference>
<dbReference type="InterPro" id="IPR000873">
    <property type="entry name" value="AMP-dep_synth/lig_dom"/>
</dbReference>
<dbReference type="Proteomes" id="UP000302163">
    <property type="component" value="Chromosome"/>
</dbReference>
<keyword evidence="1" id="KW-0436">Ligase</keyword>
<evidence type="ECO:0000259" key="2">
    <source>
        <dbReference type="Pfam" id="PF00501"/>
    </source>
</evidence>
<feature type="domain" description="AMP-dependent synthetase/ligase" evidence="2">
    <location>
        <begin position="15"/>
        <end position="355"/>
    </location>
</feature>
<dbReference type="GO" id="GO:0044550">
    <property type="term" value="P:secondary metabolite biosynthetic process"/>
    <property type="evidence" value="ECO:0007669"/>
    <property type="project" value="TreeGrafter"/>
</dbReference>
<keyword evidence="4" id="KW-1185">Reference proteome</keyword>
<dbReference type="SUPFAM" id="SSF56801">
    <property type="entry name" value="Acetyl-CoA synthetase-like"/>
    <property type="match status" value="1"/>
</dbReference>
<dbReference type="KEGG" id="izh:FEM41_11920"/>
<accession>A0A4P8YHV1</accession>
<organism evidence="3 4">
    <name type="scientific">Jejubacter calystegiae</name>
    <dbReference type="NCBI Taxonomy" id="2579935"/>
    <lineage>
        <taxon>Bacteria</taxon>
        <taxon>Pseudomonadati</taxon>
        <taxon>Pseudomonadota</taxon>
        <taxon>Gammaproteobacteria</taxon>
        <taxon>Enterobacterales</taxon>
        <taxon>Enterobacteriaceae</taxon>
        <taxon>Jejubacter</taxon>
    </lineage>
</organism>
<dbReference type="GO" id="GO:0031177">
    <property type="term" value="F:phosphopantetheine binding"/>
    <property type="evidence" value="ECO:0007669"/>
    <property type="project" value="TreeGrafter"/>
</dbReference>